<proteinExistence type="predicted"/>
<accession>A0A6G1FCE1</accession>
<evidence type="ECO:0000313" key="1">
    <source>
        <dbReference type="EMBL" id="KAF0934462.1"/>
    </source>
</evidence>
<sequence>MTRRWGTVSSGPEAFLHTVMAKESKELGIRPRDADLYRRSCRDSALAHHAIASLELLAASSWDEKTNGRKETRGDEIISHS</sequence>
<name>A0A6G1FCE1_9ORYZ</name>
<feature type="non-terminal residue" evidence="1">
    <location>
        <position position="81"/>
    </location>
</feature>
<evidence type="ECO:0000313" key="2">
    <source>
        <dbReference type="Proteomes" id="UP000479710"/>
    </source>
</evidence>
<reference evidence="1 2" key="1">
    <citation type="submission" date="2019-11" db="EMBL/GenBank/DDBJ databases">
        <title>Whole genome sequence of Oryza granulata.</title>
        <authorList>
            <person name="Li W."/>
        </authorList>
    </citation>
    <scope>NUCLEOTIDE SEQUENCE [LARGE SCALE GENOMIC DNA]</scope>
    <source>
        <strain evidence="2">cv. Menghai</strain>
        <tissue evidence="1">Leaf</tissue>
    </source>
</reference>
<gene>
    <name evidence="1" type="ORF">E2562_025539</name>
</gene>
<dbReference type="AlphaFoldDB" id="A0A6G1FCE1"/>
<keyword evidence="2" id="KW-1185">Reference proteome</keyword>
<comment type="caution">
    <text evidence="1">The sequence shown here is derived from an EMBL/GenBank/DDBJ whole genome shotgun (WGS) entry which is preliminary data.</text>
</comment>
<dbReference type="Proteomes" id="UP000479710">
    <property type="component" value="Unassembled WGS sequence"/>
</dbReference>
<organism evidence="1 2">
    <name type="scientific">Oryza meyeriana var. granulata</name>
    <dbReference type="NCBI Taxonomy" id="110450"/>
    <lineage>
        <taxon>Eukaryota</taxon>
        <taxon>Viridiplantae</taxon>
        <taxon>Streptophyta</taxon>
        <taxon>Embryophyta</taxon>
        <taxon>Tracheophyta</taxon>
        <taxon>Spermatophyta</taxon>
        <taxon>Magnoliopsida</taxon>
        <taxon>Liliopsida</taxon>
        <taxon>Poales</taxon>
        <taxon>Poaceae</taxon>
        <taxon>BOP clade</taxon>
        <taxon>Oryzoideae</taxon>
        <taxon>Oryzeae</taxon>
        <taxon>Oryzinae</taxon>
        <taxon>Oryza</taxon>
        <taxon>Oryza meyeriana</taxon>
    </lineage>
</organism>
<dbReference type="EMBL" id="SPHZ02000001">
    <property type="protein sequence ID" value="KAF0934462.1"/>
    <property type="molecule type" value="Genomic_DNA"/>
</dbReference>
<protein>
    <submittedName>
        <fullName evidence="1">Uncharacterized protein</fullName>
    </submittedName>
</protein>